<name>S0LAG4_9ENTE</name>
<keyword evidence="5 7" id="KW-1133">Transmembrane helix</keyword>
<dbReference type="GO" id="GO:0005886">
    <property type="term" value="C:plasma membrane"/>
    <property type="evidence" value="ECO:0007669"/>
    <property type="project" value="UniProtKB-SubCell"/>
</dbReference>
<evidence type="ECO:0000256" key="7">
    <source>
        <dbReference type="RuleBase" id="RU367016"/>
    </source>
</evidence>
<dbReference type="PANTHER" id="PTHR30353:SF0">
    <property type="entry name" value="TRANSMEMBRANE PROTEIN"/>
    <property type="match status" value="1"/>
</dbReference>
<reference evidence="9 10" key="1">
    <citation type="submission" date="2013-03" db="EMBL/GenBank/DDBJ databases">
        <title>The Genome Sequence of Enterococcus sulfureus ATCC_49903 (PacBio/Illumina hybrid assembly).</title>
        <authorList>
            <consortium name="The Broad Institute Genomics Platform"/>
            <consortium name="The Broad Institute Genome Sequencing Center for Infectious Disease"/>
            <person name="Earl A."/>
            <person name="Russ C."/>
            <person name="Gilmore M."/>
            <person name="Surin D."/>
            <person name="Walker B."/>
            <person name="Young S."/>
            <person name="Zeng Q."/>
            <person name="Gargeya S."/>
            <person name="Fitzgerald M."/>
            <person name="Haas B."/>
            <person name="Abouelleil A."/>
            <person name="Allen A.W."/>
            <person name="Alvarado L."/>
            <person name="Arachchi H.M."/>
            <person name="Berlin A.M."/>
            <person name="Chapman S.B."/>
            <person name="Gainer-Dewar J."/>
            <person name="Goldberg J."/>
            <person name="Griggs A."/>
            <person name="Gujja S."/>
            <person name="Hansen M."/>
            <person name="Howarth C."/>
            <person name="Imamovic A."/>
            <person name="Ireland A."/>
            <person name="Larimer J."/>
            <person name="McCowan C."/>
            <person name="Murphy C."/>
            <person name="Pearson M."/>
            <person name="Poon T.W."/>
            <person name="Priest M."/>
            <person name="Roberts A."/>
            <person name="Saif S."/>
            <person name="Shea T."/>
            <person name="Sisk P."/>
            <person name="Sykes S."/>
            <person name="Wortman J."/>
            <person name="Nusbaum C."/>
            <person name="Birren B."/>
        </authorList>
    </citation>
    <scope>NUCLEOTIDE SEQUENCE [LARGE SCALE GENOMIC DNA]</scope>
    <source>
        <strain evidence="9 10">ATCC 49903</strain>
    </source>
</reference>
<evidence type="ECO:0000259" key="8">
    <source>
        <dbReference type="Pfam" id="PF09335"/>
    </source>
</evidence>
<organism evidence="9 10">
    <name type="scientific">Enterococcus sulfureus ATCC 49903</name>
    <dbReference type="NCBI Taxonomy" id="1140003"/>
    <lineage>
        <taxon>Bacteria</taxon>
        <taxon>Bacillati</taxon>
        <taxon>Bacillota</taxon>
        <taxon>Bacilli</taxon>
        <taxon>Lactobacillales</taxon>
        <taxon>Enterococcaceae</taxon>
        <taxon>Enterococcus</taxon>
    </lineage>
</organism>
<feature type="transmembrane region" description="Helical" evidence="7">
    <location>
        <begin position="155"/>
        <end position="175"/>
    </location>
</feature>
<evidence type="ECO:0000313" key="10">
    <source>
        <dbReference type="Proteomes" id="UP000015961"/>
    </source>
</evidence>
<evidence type="ECO:0000256" key="3">
    <source>
        <dbReference type="ARBA" id="ARBA00022475"/>
    </source>
</evidence>
<dbReference type="Pfam" id="PF09335">
    <property type="entry name" value="VTT_dom"/>
    <property type="match status" value="1"/>
</dbReference>
<feature type="transmembrane region" description="Helical" evidence="7">
    <location>
        <begin position="23"/>
        <end position="45"/>
    </location>
</feature>
<dbReference type="PANTHER" id="PTHR30353">
    <property type="entry name" value="INNER MEMBRANE PROTEIN DEDA-RELATED"/>
    <property type="match status" value="1"/>
</dbReference>
<comment type="caution">
    <text evidence="9">The sequence shown here is derived from an EMBL/GenBank/DDBJ whole genome shotgun (WGS) entry which is preliminary data.</text>
</comment>
<protein>
    <recommendedName>
        <fullName evidence="8">VTT domain-containing protein</fullName>
    </recommendedName>
</protein>
<feature type="transmembrane region" description="Helical" evidence="7">
    <location>
        <begin position="52"/>
        <end position="80"/>
    </location>
</feature>
<evidence type="ECO:0000256" key="6">
    <source>
        <dbReference type="ARBA" id="ARBA00023136"/>
    </source>
</evidence>
<keyword evidence="4 7" id="KW-0812">Transmembrane</keyword>
<dbReference type="OrthoDB" id="9813426at2"/>
<keyword evidence="3 7" id="KW-1003">Cell membrane</keyword>
<dbReference type="InterPro" id="IPR032818">
    <property type="entry name" value="DedA-like"/>
</dbReference>
<comment type="similarity">
    <text evidence="2 7">Belongs to the DedA family.</text>
</comment>
<dbReference type="Proteomes" id="UP000015961">
    <property type="component" value="Unassembled WGS sequence"/>
</dbReference>
<dbReference type="InterPro" id="IPR032816">
    <property type="entry name" value="VTT_dom"/>
</dbReference>
<comment type="subcellular location">
    <subcellularLocation>
        <location evidence="1 7">Cell membrane</location>
        <topology evidence="1 7">Multi-pass membrane protein</topology>
    </subcellularLocation>
</comment>
<evidence type="ECO:0000313" key="9">
    <source>
        <dbReference type="EMBL" id="EOT87220.1"/>
    </source>
</evidence>
<evidence type="ECO:0000256" key="4">
    <source>
        <dbReference type="ARBA" id="ARBA00022692"/>
    </source>
</evidence>
<dbReference type="RefSeq" id="WP_016184772.1">
    <property type="nucleotide sequence ID" value="NZ_ASWO01000001.1"/>
</dbReference>
<feature type="domain" description="VTT" evidence="8">
    <location>
        <begin position="45"/>
        <end position="173"/>
    </location>
</feature>
<dbReference type="AlphaFoldDB" id="S0LAG4"/>
<sequence length="214" mass="23966">MALIDFIIHIDAHLLALVNQYGWGIYPLLFLIIFVETGVVIFPFLPGDSLLFAAGALAAVGSSVLHLPTLFLTCVVAAILGDLLNYWLGRTFGLKVLYDGKLSRFIRQEEVEKAEHFFNEKGKHTIFIGRFLPFVRTFIPFIAGASQMSWRLFSFYNIVSAICWSAIGLFAGYFLGSIPFINEHFSIIMIGIILVSLVPILVTVFKNRKVKTSK</sequence>
<keyword evidence="6 7" id="KW-0472">Membrane</keyword>
<dbReference type="eggNOG" id="COG0586">
    <property type="taxonomic scope" value="Bacteria"/>
</dbReference>
<dbReference type="EMBL" id="ASWO01000001">
    <property type="protein sequence ID" value="EOT87220.1"/>
    <property type="molecule type" value="Genomic_DNA"/>
</dbReference>
<feature type="transmembrane region" description="Helical" evidence="7">
    <location>
        <begin position="187"/>
        <end position="205"/>
    </location>
</feature>
<accession>S0LAG4</accession>
<evidence type="ECO:0000256" key="2">
    <source>
        <dbReference type="ARBA" id="ARBA00010792"/>
    </source>
</evidence>
<proteinExistence type="inferred from homology"/>
<gene>
    <name evidence="9" type="ORF">I573_00276</name>
</gene>
<evidence type="ECO:0000256" key="1">
    <source>
        <dbReference type="ARBA" id="ARBA00004651"/>
    </source>
</evidence>
<dbReference type="PATRIC" id="fig|1140003.3.peg.275"/>
<evidence type="ECO:0000256" key="5">
    <source>
        <dbReference type="ARBA" id="ARBA00022989"/>
    </source>
</evidence>
<keyword evidence="10" id="KW-1185">Reference proteome</keyword>
<dbReference type="STRING" id="1140003.OMY_00281"/>